<dbReference type="SUPFAM" id="SSF46785">
    <property type="entry name" value="Winged helix' DNA-binding domain"/>
    <property type="match status" value="1"/>
</dbReference>
<dbReference type="STRING" id="690567.1871"/>
<dbReference type="AlphaFoldDB" id="A0A0E4C919"/>
<sequence length="58" mass="6529">MDNESKVLEAFTKAGKALSAKEVAELSGVDKKEVDKIIKKLKEAEKINSPKRCYYQIN</sequence>
<gene>
    <name evidence="1" type="ORF">1871</name>
</gene>
<organism evidence="1 2">
    <name type="scientific">Syntrophomonas zehnderi OL-4</name>
    <dbReference type="NCBI Taxonomy" id="690567"/>
    <lineage>
        <taxon>Bacteria</taxon>
        <taxon>Bacillati</taxon>
        <taxon>Bacillota</taxon>
        <taxon>Clostridia</taxon>
        <taxon>Eubacteriales</taxon>
        <taxon>Syntrophomonadaceae</taxon>
        <taxon>Syntrophomonas</taxon>
    </lineage>
</organism>
<dbReference type="Gene3D" id="1.10.10.10">
    <property type="entry name" value="Winged helix-like DNA-binding domain superfamily/Winged helix DNA-binding domain"/>
    <property type="match status" value="1"/>
</dbReference>
<dbReference type="InterPro" id="IPR036388">
    <property type="entry name" value="WH-like_DNA-bd_sf"/>
</dbReference>
<evidence type="ECO:0000313" key="2">
    <source>
        <dbReference type="Proteomes" id="UP000045545"/>
    </source>
</evidence>
<dbReference type="RefSeq" id="WP_046498046.1">
    <property type="nucleotide sequence ID" value="NZ_CGIH01000029.1"/>
</dbReference>
<evidence type="ECO:0000313" key="1">
    <source>
        <dbReference type="EMBL" id="CFX78230.1"/>
    </source>
</evidence>
<dbReference type="EMBL" id="CGIH01000029">
    <property type="protein sequence ID" value="CFX78230.1"/>
    <property type="molecule type" value="Genomic_DNA"/>
</dbReference>
<dbReference type="Proteomes" id="UP000045545">
    <property type="component" value="Unassembled WGS sequence"/>
</dbReference>
<reference evidence="1 2" key="1">
    <citation type="submission" date="2015-03" db="EMBL/GenBank/DDBJ databases">
        <authorList>
            <person name="Murphy D."/>
        </authorList>
    </citation>
    <scope>NUCLEOTIDE SEQUENCE [LARGE SCALE GENOMIC DNA]</scope>
    <source>
        <strain evidence="1 2">OL-4</strain>
    </source>
</reference>
<protein>
    <submittedName>
        <fullName evidence="1">Uncharacterized</fullName>
    </submittedName>
</protein>
<name>A0A0E4C919_9FIRM</name>
<proteinExistence type="predicted"/>
<accession>A0A0E4C919</accession>
<dbReference type="InterPro" id="IPR036390">
    <property type="entry name" value="WH_DNA-bd_sf"/>
</dbReference>
<keyword evidence="2" id="KW-1185">Reference proteome</keyword>